<dbReference type="Pfam" id="PF00573">
    <property type="entry name" value="Ribosomal_L4"/>
    <property type="match status" value="1"/>
</dbReference>
<dbReference type="Proteomes" id="UP000322876">
    <property type="component" value="Unassembled WGS sequence"/>
</dbReference>
<keyword evidence="8" id="KW-1185">Reference proteome</keyword>
<dbReference type="EMBL" id="VFJB01000004">
    <property type="protein sequence ID" value="KAA0258472.1"/>
    <property type="molecule type" value="Genomic_DNA"/>
</dbReference>
<dbReference type="GO" id="GO:1990904">
    <property type="term" value="C:ribonucleoprotein complex"/>
    <property type="evidence" value="ECO:0007669"/>
    <property type="project" value="UniProtKB-KW"/>
</dbReference>
<dbReference type="GO" id="GO:0019843">
    <property type="term" value="F:rRNA binding"/>
    <property type="evidence" value="ECO:0007669"/>
    <property type="project" value="UniProtKB-UniRule"/>
</dbReference>
<gene>
    <name evidence="5 7" type="primary">rplD</name>
    <name evidence="7" type="ORF">FHQ18_04745</name>
</gene>
<dbReference type="NCBIfam" id="TIGR03953">
    <property type="entry name" value="rplD_bact"/>
    <property type="match status" value="1"/>
</dbReference>
<accession>A0A5A8F842</accession>
<keyword evidence="2 5" id="KW-0689">Ribosomal protein</keyword>
<dbReference type="InterPro" id="IPR013005">
    <property type="entry name" value="Ribosomal_uL4-like"/>
</dbReference>
<dbReference type="GO" id="GO:0005840">
    <property type="term" value="C:ribosome"/>
    <property type="evidence" value="ECO:0007669"/>
    <property type="project" value="UniProtKB-KW"/>
</dbReference>
<dbReference type="OrthoDB" id="9803201at2"/>
<sequence>MAVLEVLNQENKKVKDIEVSDEILNYPVKPWLMHEVVVMQLACRRAGTHSTKTRGEVSGGGRKPWRQKGTGRARVGSIRSPLWVGGGTIFGPKPRDYSYKMPKKKVKNALKSALRAKLNDGALKIIDSLTVENGKTKEAVAILNNFNADRKVLIVYNEVDEKVIRAFRNLPYVKLLNVKGLNVYDVINARTILMLEDCLPRITEVLANA</sequence>
<organism evidence="7 8">
    <name type="scientific">Deferribacter autotrophicus</name>
    <dbReference type="NCBI Taxonomy" id="500465"/>
    <lineage>
        <taxon>Bacteria</taxon>
        <taxon>Pseudomonadati</taxon>
        <taxon>Deferribacterota</taxon>
        <taxon>Deferribacteres</taxon>
        <taxon>Deferribacterales</taxon>
        <taxon>Deferribacteraceae</taxon>
        <taxon>Deferribacter</taxon>
    </lineage>
</organism>
<dbReference type="PANTHER" id="PTHR10746">
    <property type="entry name" value="50S RIBOSOMAL PROTEIN L4"/>
    <property type="match status" value="1"/>
</dbReference>
<comment type="function">
    <text evidence="5">Forms part of the polypeptide exit tunnel.</text>
</comment>
<feature type="region of interest" description="Disordered" evidence="6">
    <location>
        <begin position="48"/>
        <end position="71"/>
    </location>
</feature>
<dbReference type="PANTHER" id="PTHR10746:SF6">
    <property type="entry name" value="LARGE RIBOSOMAL SUBUNIT PROTEIN UL4M"/>
    <property type="match status" value="1"/>
</dbReference>
<dbReference type="GO" id="GO:0006412">
    <property type="term" value="P:translation"/>
    <property type="evidence" value="ECO:0007669"/>
    <property type="project" value="UniProtKB-UniRule"/>
</dbReference>
<name>A0A5A8F842_9BACT</name>
<dbReference type="RefSeq" id="WP_149266028.1">
    <property type="nucleotide sequence ID" value="NZ_VFJB01000004.1"/>
</dbReference>
<protein>
    <recommendedName>
        <fullName evidence="4 5">Large ribosomal subunit protein uL4</fullName>
    </recommendedName>
</protein>
<dbReference type="SUPFAM" id="SSF52166">
    <property type="entry name" value="Ribosomal protein L4"/>
    <property type="match status" value="1"/>
</dbReference>
<dbReference type="GO" id="GO:0003735">
    <property type="term" value="F:structural constituent of ribosome"/>
    <property type="evidence" value="ECO:0007669"/>
    <property type="project" value="InterPro"/>
</dbReference>
<comment type="subunit">
    <text evidence="5">Part of the 50S ribosomal subunit.</text>
</comment>
<proteinExistence type="inferred from homology"/>
<evidence type="ECO:0000256" key="1">
    <source>
        <dbReference type="ARBA" id="ARBA00010528"/>
    </source>
</evidence>
<reference evidence="7 8" key="1">
    <citation type="submission" date="2019-06" db="EMBL/GenBank/DDBJ databases">
        <title>Genomic insights into carbon and energy metabolism of Deferribacter autotrophicus revealed new metabolic traits in the phylum Deferribacteres.</title>
        <authorList>
            <person name="Slobodkin A.I."/>
            <person name="Slobodkina G.B."/>
            <person name="Allioux M."/>
            <person name="Alain K."/>
            <person name="Jebbar M."/>
            <person name="Shadrin V."/>
            <person name="Kublanov I.V."/>
            <person name="Toshchakov S.V."/>
            <person name="Bonch-Osmolovskaya E.A."/>
        </authorList>
    </citation>
    <scope>NUCLEOTIDE SEQUENCE [LARGE SCALE GENOMIC DNA]</scope>
    <source>
        <strain evidence="7 8">SL50</strain>
    </source>
</reference>
<evidence type="ECO:0000256" key="4">
    <source>
        <dbReference type="ARBA" id="ARBA00035244"/>
    </source>
</evidence>
<evidence type="ECO:0000256" key="6">
    <source>
        <dbReference type="SAM" id="MobiDB-lite"/>
    </source>
</evidence>
<comment type="caution">
    <text evidence="7">The sequence shown here is derived from an EMBL/GenBank/DDBJ whole genome shotgun (WGS) entry which is preliminary data.</text>
</comment>
<evidence type="ECO:0000256" key="3">
    <source>
        <dbReference type="ARBA" id="ARBA00023274"/>
    </source>
</evidence>
<dbReference type="InterPro" id="IPR023574">
    <property type="entry name" value="Ribosomal_uL4_dom_sf"/>
</dbReference>
<keyword evidence="5" id="KW-0694">RNA-binding</keyword>
<evidence type="ECO:0000313" key="7">
    <source>
        <dbReference type="EMBL" id="KAA0258472.1"/>
    </source>
</evidence>
<evidence type="ECO:0000313" key="8">
    <source>
        <dbReference type="Proteomes" id="UP000322876"/>
    </source>
</evidence>
<keyword evidence="3 5" id="KW-0687">Ribonucleoprotein</keyword>
<dbReference type="AlphaFoldDB" id="A0A5A8F842"/>
<keyword evidence="5" id="KW-0699">rRNA-binding</keyword>
<evidence type="ECO:0000256" key="5">
    <source>
        <dbReference type="HAMAP-Rule" id="MF_01328"/>
    </source>
</evidence>
<evidence type="ECO:0000256" key="2">
    <source>
        <dbReference type="ARBA" id="ARBA00022980"/>
    </source>
</evidence>
<dbReference type="HAMAP" id="MF_01328_B">
    <property type="entry name" value="Ribosomal_uL4_B"/>
    <property type="match status" value="1"/>
</dbReference>
<dbReference type="InterPro" id="IPR002136">
    <property type="entry name" value="Ribosomal_uL4"/>
</dbReference>
<comment type="function">
    <text evidence="5">One of the primary rRNA binding proteins, this protein initially binds near the 5'-end of the 23S rRNA. It is important during the early stages of 50S assembly. It makes multiple contacts with different domains of the 23S rRNA in the assembled 50S subunit and ribosome.</text>
</comment>
<comment type="similarity">
    <text evidence="1 5">Belongs to the universal ribosomal protein uL4 family.</text>
</comment>
<dbReference type="Gene3D" id="3.40.1370.10">
    <property type="match status" value="1"/>
</dbReference>